<dbReference type="EMBL" id="FNXT01000792">
    <property type="protein sequence ID" value="SZX67400.1"/>
    <property type="molecule type" value="Genomic_DNA"/>
</dbReference>
<dbReference type="GO" id="GO:0005524">
    <property type="term" value="F:ATP binding"/>
    <property type="evidence" value="ECO:0007669"/>
    <property type="project" value="InterPro"/>
</dbReference>
<organism evidence="2 3">
    <name type="scientific">Tetradesmus obliquus</name>
    <name type="common">Green alga</name>
    <name type="synonym">Acutodesmus obliquus</name>
    <dbReference type="NCBI Taxonomy" id="3088"/>
    <lineage>
        <taxon>Eukaryota</taxon>
        <taxon>Viridiplantae</taxon>
        <taxon>Chlorophyta</taxon>
        <taxon>core chlorophytes</taxon>
        <taxon>Chlorophyceae</taxon>
        <taxon>CS clade</taxon>
        <taxon>Sphaeropleales</taxon>
        <taxon>Scenedesmaceae</taxon>
        <taxon>Tetradesmus</taxon>
    </lineage>
</organism>
<dbReference type="SUPFAM" id="SSF52540">
    <property type="entry name" value="P-loop containing nucleoside triphosphate hydrolases"/>
    <property type="match status" value="1"/>
</dbReference>
<evidence type="ECO:0000313" key="2">
    <source>
        <dbReference type="EMBL" id="SZX67400.1"/>
    </source>
</evidence>
<dbReference type="Gene3D" id="3.40.50.300">
    <property type="entry name" value="P-loop containing nucleotide triphosphate hydrolases"/>
    <property type="match status" value="3"/>
</dbReference>
<sequence length="291" mass="31111">MQTCLLQKSHLTHQPRLVQRHSATSRLSSRAVIGRAAKQQVVQGATYEEIIEQLAQHALDAAQQKPGNSVYLVGIAGSPGSGKSTLAQQVACRISQLCRQRGMSRTAAVAPMDGFHYYKKQLDSMPEPQEAYARRGAHWTFDGAAFVAAIRRLKQHGAASLPSFDHGVGDPIEDDIQIDAAQHAVVLVEGNYLFLEQDPWVQLRGLFDDAWFVDCPVDLAMQRVFDRQVAIGLAPDVSLGRIAGNDRPNAVLVNASKGAARLLVPSNVPFAGSAAAAAGAAVDAAAERASG</sequence>
<dbReference type="Pfam" id="PF00485">
    <property type="entry name" value="PRK"/>
    <property type="match status" value="1"/>
</dbReference>
<dbReference type="GO" id="GO:0016301">
    <property type="term" value="F:kinase activity"/>
    <property type="evidence" value="ECO:0007669"/>
    <property type="project" value="InterPro"/>
</dbReference>
<evidence type="ECO:0000313" key="3">
    <source>
        <dbReference type="Proteomes" id="UP000256970"/>
    </source>
</evidence>
<proteinExistence type="predicted"/>
<dbReference type="InterPro" id="IPR006083">
    <property type="entry name" value="PRK/URK"/>
</dbReference>
<dbReference type="AlphaFoldDB" id="A0A383VR80"/>
<feature type="domain" description="Phosphoribulokinase/uridine kinase" evidence="1">
    <location>
        <begin position="73"/>
        <end position="228"/>
    </location>
</feature>
<protein>
    <recommendedName>
        <fullName evidence="1">Phosphoribulokinase/uridine kinase domain-containing protein</fullName>
    </recommendedName>
</protein>
<evidence type="ECO:0000259" key="1">
    <source>
        <dbReference type="Pfam" id="PF00485"/>
    </source>
</evidence>
<dbReference type="Proteomes" id="UP000256970">
    <property type="component" value="Unassembled WGS sequence"/>
</dbReference>
<dbReference type="STRING" id="3088.A0A383VR80"/>
<dbReference type="InterPro" id="IPR027417">
    <property type="entry name" value="P-loop_NTPase"/>
</dbReference>
<reference evidence="2 3" key="1">
    <citation type="submission" date="2016-10" db="EMBL/GenBank/DDBJ databases">
        <authorList>
            <person name="Cai Z."/>
        </authorList>
    </citation>
    <scope>NUCLEOTIDE SEQUENCE [LARGE SCALE GENOMIC DNA]</scope>
</reference>
<dbReference type="PANTHER" id="PTHR10285">
    <property type="entry name" value="URIDINE KINASE"/>
    <property type="match status" value="1"/>
</dbReference>
<name>A0A383VR80_TETOB</name>
<gene>
    <name evidence="2" type="ORF">BQ4739_LOCUS7799</name>
</gene>
<accession>A0A383VR80</accession>
<keyword evidence="3" id="KW-1185">Reference proteome</keyword>